<feature type="region of interest" description="Disordered" evidence="1">
    <location>
        <begin position="111"/>
        <end position="131"/>
    </location>
</feature>
<proteinExistence type="predicted"/>
<organism evidence="2 3">
    <name type="scientific">Protopolystoma xenopodis</name>
    <dbReference type="NCBI Taxonomy" id="117903"/>
    <lineage>
        <taxon>Eukaryota</taxon>
        <taxon>Metazoa</taxon>
        <taxon>Spiralia</taxon>
        <taxon>Lophotrochozoa</taxon>
        <taxon>Platyhelminthes</taxon>
        <taxon>Monogenea</taxon>
        <taxon>Polyopisthocotylea</taxon>
        <taxon>Polystomatidea</taxon>
        <taxon>Polystomatidae</taxon>
        <taxon>Protopolystoma</taxon>
    </lineage>
</organism>
<sequence>MHETTASLPSLSATVSAHHTKPSPTSSPHLMAQLHTPAIHTHPPSVSSHHHQHQMHSHPPLHLHPAVAALGLSLGQSGLGFAKSPAERSEELVSASLLSGLASTATVASTATTSGTTNSAPGAKPSSSLSTGLGRIDEEFSSVSLPLEALATQAAFLATSTRALTASEPLPAISPSSSSSSSSSSPSSSFASCFTSSLTSTIASLTTSTISTSQPSSSVFPSLSSSQTTHSSDALSVQLAGRQHVPHSHLHPHPHSHLHMHPPTHTHTHPHQHHHHNNSQGQRLLERPLSQPPLATNMSSIPDLHFPVSHASTADAFATAETTTAANSMTDNAVGISVPSSLPLGCLAAPIISPAGHTCSPATTTTSPFAISFSSALQLAAAAAAMGIADTSLLDTSRFSTSALSSLTPLLSKVSDQVSIMVVVGNMYR</sequence>
<reference evidence="2" key="1">
    <citation type="submission" date="2018-11" db="EMBL/GenBank/DDBJ databases">
        <authorList>
            <consortium name="Pathogen Informatics"/>
        </authorList>
    </citation>
    <scope>NUCLEOTIDE SEQUENCE</scope>
</reference>
<dbReference type="Proteomes" id="UP000784294">
    <property type="component" value="Unassembled WGS sequence"/>
</dbReference>
<accession>A0A3S5BBC0</accession>
<dbReference type="AlphaFoldDB" id="A0A3S5BBC0"/>
<feature type="compositionally biased region" description="Low complexity" evidence="1">
    <location>
        <begin position="111"/>
        <end position="123"/>
    </location>
</feature>
<evidence type="ECO:0000256" key="1">
    <source>
        <dbReference type="SAM" id="MobiDB-lite"/>
    </source>
</evidence>
<feature type="compositionally biased region" description="Polar residues" evidence="1">
    <location>
        <begin position="1"/>
        <end position="28"/>
    </location>
</feature>
<dbReference type="EMBL" id="CAAALY010261185">
    <property type="protein sequence ID" value="VEL39404.1"/>
    <property type="molecule type" value="Genomic_DNA"/>
</dbReference>
<comment type="caution">
    <text evidence="2">The sequence shown here is derived from an EMBL/GenBank/DDBJ whole genome shotgun (WGS) entry which is preliminary data.</text>
</comment>
<protein>
    <submittedName>
        <fullName evidence="2">Uncharacterized protein</fullName>
    </submittedName>
</protein>
<feature type="region of interest" description="Disordered" evidence="1">
    <location>
        <begin position="1"/>
        <end position="59"/>
    </location>
</feature>
<evidence type="ECO:0000313" key="3">
    <source>
        <dbReference type="Proteomes" id="UP000784294"/>
    </source>
</evidence>
<name>A0A3S5BBC0_9PLAT</name>
<evidence type="ECO:0000313" key="2">
    <source>
        <dbReference type="EMBL" id="VEL39404.1"/>
    </source>
</evidence>
<feature type="compositionally biased region" description="Basic residues" evidence="1">
    <location>
        <begin position="244"/>
        <end position="277"/>
    </location>
</feature>
<gene>
    <name evidence="2" type="ORF">PXEA_LOCUS32844</name>
</gene>
<feature type="compositionally biased region" description="Basic residues" evidence="1">
    <location>
        <begin position="48"/>
        <end position="59"/>
    </location>
</feature>
<feature type="compositionally biased region" description="Low complexity" evidence="1">
    <location>
        <begin position="208"/>
        <end position="236"/>
    </location>
</feature>
<keyword evidence="3" id="KW-1185">Reference proteome</keyword>
<feature type="region of interest" description="Disordered" evidence="1">
    <location>
        <begin position="208"/>
        <end position="284"/>
    </location>
</feature>